<evidence type="ECO:0000256" key="8">
    <source>
        <dbReference type="ARBA" id="ARBA00022989"/>
    </source>
</evidence>
<organism evidence="14 15">
    <name type="scientific">Zooshikella ganghwensis</name>
    <dbReference type="NCBI Taxonomy" id="202772"/>
    <lineage>
        <taxon>Bacteria</taxon>
        <taxon>Pseudomonadati</taxon>
        <taxon>Pseudomonadota</taxon>
        <taxon>Gammaproteobacteria</taxon>
        <taxon>Oceanospirillales</taxon>
        <taxon>Zooshikellaceae</taxon>
        <taxon>Zooshikella</taxon>
    </lineage>
</organism>
<feature type="transmembrane region" description="Helical" evidence="11">
    <location>
        <begin position="16"/>
        <end position="37"/>
    </location>
</feature>
<keyword evidence="3" id="KW-0813">Transport</keyword>
<accession>A0A4P9VS96</accession>
<keyword evidence="4" id="KW-1003">Cell membrane</keyword>
<feature type="region of interest" description="Disordered" evidence="10">
    <location>
        <begin position="160"/>
        <end position="191"/>
    </location>
</feature>
<keyword evidence="7" id="KW-0653">Protein transport</keyword>
<dbReference type="SUPFAM" id="SSF158544">
    <property type="entry name" value="GspK insert domain-like"/>
    <property type="match status" value="1"/>
</dbReference>
<dbReference type="SUPFAM" id="SSF81585">
    <property type="entry name" value="PsbU/PolX domain-like"/>
    <property type="match status" value="1"/>
</dbReference>
<dbReference type="Pfam" id="PF21687">
    <property type="entry name" value="T2SSK_1st"/>
    <property type="match status" value="1"/>
</dbReference>
<dbReference type="InterPro" id="IPR049031">
    <property type="entry name" value="T2SSK_SAM-like_1st"/>
</dbReference>
<dbReference type="Gene3D" id="1.10.40.60">
    <property type="entry name" value="EpsJ-like"/>
    <property type="match status" value="2"/>
</dbReference>
<dbReference type="GO" id="GO:0009306">
    <property type="term" value="P:protein secretion"/>
    <property type="evidence" value="ECO:0007669"/>
    <property type="project" value="InterPro"/>
</dbReference>
<evidence type="ECO:0000256" key="1">
    <source>
        <dbReference type="ARBA" id="ARBA00004533"/>
    </source>
</evidence>
<dbReference type="GO" id="GO:0005886">
    <property type="term" value="C:plasma membrane"/>
    <property type="evidence" value="ECO:0007669"/>
    <property type="project" value="UniProtKB-SubCell"/>
</dbReference>
<dbReference type="InterPro" id="IPR005628">
    <property type="entry name" value="GspK"/>
</dbReference>
<dbReference type="EMBL" id="NDXW01000001">
    <property type="protein sequence ID" value="RDH44870.1"/>
    <property type="molecule type" value="Genomic_DNA"/>
</dbReference>
<evidence type="ECO:0000256" key="5">
    <source>
        <dbReference type="ARBA" id="ARBA00022519"/>
    </source>
</evidence>
<evidence type="ECO:0000256" key="10">
    <source>
        <dbReference type="SAM" id="MobiDB-lite"/>
    </source>
</evidence>
<evidence type="ECO:0000256" key="3">
    <source>
        <dbReference type="ARBA" id="ARBA00022448"/>
    </source>
</evidence>
<comment type="similarity">
    <text evidence="2">Belongs to the GSP K family.</text>
</comment>
<dbReference type="InterPro" id="IPR049179">
    <property type="entry name" value="T2SSK_SAM-like_2nd"/>
</dbReference>
<feature type="domain" description="T2SS protein K second SAM-like" evidence="12">
    <location>
        <begin position="278"/>
        <end position="339"/>
    </location>
</feature>
<evidence type="ECO:0000256" key="9">
    <source>
        <dbReference type="ARBA" id="ARBA00023136"/>
    </source>
</evidence>
<dbReference type="InterPro" id="IPR038072">
    <property type="entry name" value="GspK_central_sf"/>
</dbReference>
<dbReference type="PANTHER" id="PTHR38831:SF1">
    <property type="entry name" value="TYPE II SECRETION SYSTEM PROTEIN K-RELATED"/>
    <property type="match status" value="1"/>
</dbReference>
<evidence type="ECO:0000313" key="14">
    <source>
        <dbReference type="EMBL" id="RDH44870.1"/>
    </source>
</evidence>
<keyword evidence="9 11" id="KW-0472">Membrane</keyword>
<evidence type="ECO:0000313" key="15">
    <source>
        <dbReference type="Proteomes" id="UP000257039"/>
    </source>
</evidence>
<protein>
    <submittedName>
        <fullName evidence="14">General secretion pathway protein GspK</fullName>
    </submittedName>
</protein>
<dbReference type="Proteomes" id="UP000257039">
    <property type="component" value="Unassembled WGS sequence"/>
</dbReference>
<keyword evidence="8 11" id="KW-1133">Transmembrane helix</keyword>
<reference evidence="14 15" key="1">
    <citation type="submission" date="2017-04" db="EMBL/GenBank/DDBJ databases">
        <title>Draft genome sequence of Zooshikella ganghwensis VG4 isolated from Red Sea sediments.</title>
        <authorList>
            <person name="Rehman Z."/>
            <person name="Alam I."/>
            <person name="Kamau A."/>
            <person name="Bajic V."/>
            <person name="Leiknes T."/>
        </authorList>
    </citation>
    <scope>NUCLEOTIDE SEQUENCE [LARGE SCALE GENOMIC DNA]</scope>
    <source>
        <strain evidence="14 15">VG4</strain>
    </source>
</reference>
<name>A0A4P9VS96_9GAMM</name>
<dbReference type="Pfam" id="PF03934">
    <property type="entry name" value="T2SSK"/>
    <property type="match status" value="1"/>
</dbReference>
<dbReference type="RefSeq" id="WP_094787934.1">
    <property type="nucleotide sequence ID" value="NZ_NDXW01000001.1"/>
</dbReference>
<dbReference type="PIRSF" id="PIRSF002786">
    <property type="entry name" value="XcpX"/>
    <property type="match status" value="1"/>
</dbReference>
<dbReference type="InterPro" id="IPR045584">
    <property type="entry name" value="Pilin-like"/>
</dbReference>
<dbReference type="AlphaFoldDB" id="A0A4P9VS96"/>
<feature type="domain" description="T2SS protein K first SAM-like" evidence="13">
    <location>
        <begin position="153"/>
        <end position="273"/>
    </location>
</feature>
<keyword evidence="5" id="KW-0997">Cell inner membrane</keyword>
<evidence type="ECO:0000256" key="11">
    <source>
        <dbReference type="SAM" id="Phobius"/>
    </source>
</evidence>
<evidence type="ECO:0000259" key="13">
    <source>
        <dbReference type="Pfam" id="PF21687"/>
    </source>
</evidence>
<feature type="compositionally biased region" description="Polar residues" evidence="10">
    <location>
        <begin position="83"/>
        <end position="103"/>
    </location>
</feature>
<sequence length="391" mass="43403">MRDKNPTPSFPKRQRGVALIFVMVIFSLISVMVAKVVTELHFQTDRTSHFLMRSQARAYALAAEDLVAQLLLADLENDKKNQPAGSTTPPNTGSGNTQNSSTVDHLKESWSLIDRYYPLDEIESGVIGESKDKEKIKEGDYIYINVIDLQGYINVNWLSSSSSSTPSTSEPPRSVNGEDSSKGKTKGSGGKDLFNNLITKLGLNVPTQQITDWVDENDQTTPGGGFEDNEYLLNEMPYRAADRAITSISELMFLPKMDPKLYKQLAPYIVALPPAAKLNINTAPKEVLMSLLPNMQEAQAEEIIRQRGEKGFDSVDKLTSLSMFAGQGNKLNKDALVVSSNYFLAVITVKFADARYHMLSYYKRAEKQVDVISRAEGRLPAPLVQNKPKKT</sequence>
<proteinExistence type="inferred from homology"/>
<gene>
    <name evidence="14" type="ORF">B9G39_16310</name>
</gene>
<dbReference type="NCBIfam" id="NF037980">
    <property type="entry name" value="T2SS_GspK"/>
    <property type="match status" value="1"/>
</dbReference>
<evidence type="ECO:0000256" key="2">
    <source>
        <dbReference type="ARBA" id="ARBA00007246"/>
    </source>
</evidence>
<keyword evidence="15" id="KW-1185">Reference proteome</keyword>
<dbReference type="Gene3D" id="3.30.1300.30">
    <property type="entry name" value="GSPII I/J protein-like"/>
    <property type="match status" value="1"/>
</dbReference>
<evidence type="ECO:0000256" key="7">
    <source>
        <dbReference type="ARBA" id="ARBA00022927"/>
    </source>
</evidence>
<comment type="caution">
    <text evidence="14">The sequence shown here is derived from an EMBL/GenBank/DDBJ whole genome shotgun (WGS) entry which is preliminary data.</text>
</comment>
<evidence type="ECO:0000259" key="12">
    <source>
        <dbReference type="Pfam" id="PF03934"/>
    </source>
</evidence>
<feature type="region of interest" description="Disordered" evidence="10">
    <location>
        <begin position="79"/>
        <end position="103"/>
    </location>
</feature>
<evidence type="ECO:0000256" key="4">
    <source>
        <dbReference type="ARBA" id="ARBA00022475"/>
    </source>
</evidence>
<evidence type="ECO:0000256" key="6">
    <source>
        <dbReference type="ARBA" id="ARBA00022692"/>
    </source>
</evidence>
<dbReference type="SUPFAM" id="SSF54523">
    <property type="entry name" value="Pili subunits"/>
    <property type="match status" value="1"/>
</dbReference>
<feature type="compositionally biased region" description="Low complexity" evidence="10">
    <location>
        <begin position="160"/>
        <end position="174"/>
    </location>
</feature>
<dbReference type="PANTHER" id="PTHR38831">
    <property type="entry name" value="TYPE II SECRETION SYSTEM PROTEIN K"/>
    <property type="match status" value="1"/>
</dbReference>
<comment type="subcellular location">
    <subcellularLocation>
        <location evidence="1">Cell inner membrane</location>
    </subcellularLocation>
</comment>
<keyword evidence="6 11" id="KW-0812">Transmembrane</keyword>